<reference evidence="2 3" key="1">
    <citation type="submission" date="2022-09" db="EMBL/GenBank/DDBJ databases">
        <authorList>
            <person name="Palmer J.M."/>
        </authorList>
    </citation>
    <scope>NUCLEOTIDE SEQUENCE [LARGE SCALE GENOMIC DNA]</scope>
    <source>
        <strain evidence="2 3">DSM 7382</strain>
    </source>
</reference>
<evidence type="ECO:0000313" key="2">
    <source>
        <dbReference type="EMBL" id="KAK7687223.1"/>
    </source>
</evidence>
<accession>A0AAW0G1M3</accession>
<dbReference type="Proteomes" id="UP001385951">
    <property type="component" value="Unassembled WGS sequence"/>
</dbReference>
<feature type="chain" id="PRO_5043564409" description="Secreted protein" evidence="1">
    <location>
        <begin position="16"/>
        <end position="123"/>
    </location>
</feature>
<keyword evidence="1" id="KW-0732">Signal</keyword>
<keyword evidence="3" id="KW-1185">Reference proteome</keyword>
<protein>
    <recommendedName>
        <fullName evidence="4">Secreted protein</fullName>
    </recommendedName>
</protein>
<feature type="signal peptide" evidence="1">
    <location>
        <begin position="1"/>
        <end position="15"/>
    </location>
</feature>
<proteinExistence type="predicted"/>
<evidence type="ECO:0000313" key="3">
    <source>
        <dbReference type="Proteomes" id="UP001385951"/>
    </source>
</evidence>
<organism evidence="2 3">
    <name type="scientific">Cerrena zonata</name>
    <dbReference type="NCBI Taxonomy" id="2478898"/>
    <lineage>
        <taxon>Eukaryota</taxon>
        <taxon>Fungi</taxon>
        <taxon>Dikarya</taxon>
        <taxon>Basidiomycota</taxon>
        <taxon>Agaricomycotina</taxon>
        <taxon>Agaricomycetes</taxon>
        <taxon>Polyporales</taxon>
        <taxon>Cerrenaceae</taxon>
        <taxon>Cerrena</taxon>
    </lineage>
</organism>
<comment type="caution">
    <text evidence="2">The sequence shown here is derived from an EMBL/GenBank/DDBJ whole genome shotgun (WGS) entry which is preliminary data.</text>
</comment>
<evidence type="ECO:0008006" key="4">
    <source>
        <dbReference type="Google" id="ProtNLM"/>
    </source>
</evidence>
<sequence>MYWTFLSVLSDSVLLVSLPFSDTSTPRRSVMHSSGIFRPLQLTHSAPTVTHLYLSHTRPLTLVMNRSCPHFDPTDPKAMRYFLSSLATHLVCRFSWLLWFSFVDESNPSSPPYLLPHLIDNYS</sequence>
<dbReference type="EMBL" id="JASBNA010000014">
    <property type="protein sequence ID" value="KAK7687223.1"/>
    <property type="molecule type" value="Genomic_DNA"/>
</dbReference>
<evidence type="ECO:0000256" key="1">
    <source>
        <dbReference type="SAM" id="SignalP"/>
    </source>
</evidence>
<name>A0AAW0G1M3_9APHY</name>
<gene>
    <name evidence="2" type="ORF">QCA50_009728</name>
</gene>
<dbReference type="AlphaFoldDB" id="A0AAW0G1M3"/>